<name>A0ABW2KIJ0_9ACTN</name>
<comment type="function">
    <text evidence="5 6">Catalyzes the oxidation of uric acid to 5-hydroxyisourate, which is further processed to form (S)-allantoin.</text>
</comment>
<evidence type="ECO:0000313" key="7">
    <source>
        <dbReference type="EMBL" id="MFC7328999.1"/>
    </source>
</evidence>
<comment type="similarity">
    <text evidence="2 5 6">Belongs to the uricase family.</text>
</comment>
<dbReference type="PRINTS" id="PR00093">
    <property type="entry name" value="URICASE"/>
</dbReference>
<dbReference type="EMBL" id="JBHTBH010000006">
    <property type="protein sequence ID" value="MFC7328999.1"/>
    <property type="molecule type" value="Genomic_DNA"/>
</dbReference>
<dbReference type="SUPFAM" id="SSF55620">
    <property type="entry name" value="Tetrahydrobiopterin biosynthesis enzymes-like"/>
    <property type="match status" value="2"/>
</dbReference>
<dbReference type="PIRSF" id="PIRSF000241">
    <property type="entry name" value="Urate_oxidase"/>
    <property type="match status" value="1"/>
</dbReference>
<evidence type="ECO:0000256" key="4">
    <source>
        <dbReference type="ARBA" id="ARBA00023002"/>
    </source>
</evidence>
<gene>
    <name evidence="7" type="primary">pucL</name>
    <name evidence="7" type="ORF">ACFQRF_14735</name>
</gene>
<dbReference type="RefSeq" id="WP_379871646.1">
    <property type="nucleotide sequence ID" value="NZ_JBHTBH010000006.1"/>
</dbReference>
<accession>A0ABW2KIJ0</accession>
<proteinExistence type="inferred from homology"/>
<organism evidence="7 8">
    <name type="scientific">Marinactinospora rubrisoli</name>
    <dbReference type="NCBI Taxonomy" id="2715399"/>
    <lineage>
        <taxon>Bacteria</taxon>
        <taxon>Bacillati</taxon>
        <taxon>Actinomycetota</taxon>
        <taxon>Actinomycetes</taxon>
        <taxon>Streptosporangiales</taxon>
        <taxon>Nocardiopsidaceae</taxon>
        <taxon>Marinactinospora</taxon>
    </lineage>
</organism>
<comment type="catalytic activity">
    <reaction evidence="5 6">
        <text>urate + O2 + H2O = 5-hydroxyisourate + H2O2</text>
        <dbReference type="Rhea" id="RHEA:21368"/>
        <dbReference type="ChEBI" id="CHEBI:15377"/>
        <dbReference type="ChEBI" id="CHEBI:15379"/>
        <dbReference type="ChEBI" id="CHEBI:16240"/>
        <dbReference type="ChEBI" id="CHEBI:17775"/>
        <dbReference type="ChEBI" id="CHEBI:18072"/>
        <dbReference type="EC" id="1.7.3.3"/>
    </reaction>
</comment>
<evidence type="ECO:0000256" key="1">
    <source>
        <dbReference type="ARBA" id="ARBA00004831"/>
    </source>
</evidence>
<evidence type="ECO:0000256" key="5">
    <source>
        <dbReference type="PIRNR" id="PIRNR000241"/>
    </source>
</evidence>
<dbReference type="PANTHER" id="PTHR42874:SF1">
    <property type="entry name" value="URICASE"/>
    <property type="match status" value="1"/>
</dbReference>
<evidence type="ECO:0000256" key="2">
    <source>
        <dbReference type="ARBA" id="ARBA00009760"/>
    </source>
</evidence>
<dbReference type="PANTHER" id="PTHR42874">
    <property type="entry name" value="URICASE"/>
    <property type="match status" value="1"/>
</dbReference>
<dbReference type="Proteomes" id="UP001596540">
    <property type="component" value="Unassembled WGS sequence"/>
</dbReference>
<keyword evidence="8" id="KW-1185">Reference proteome</keyword>
<evidence type="ECO:0000256" key="3">
    <source>
        <dbReference type="ARBA" id="ARBA00022631"/>
    </source>
</evidence>
<keyword evidence="3 5" id="KW-0659">Purine metabolism</keyword>
<sequence>MAIRLGDNQYGKAEVRLMRVTRDGDRHTIKDLNVTSQLRGDFDAVHVAGDNTNCLATDTQKNTVYLLARTHRITSIEDFALLLARHFVTGFDYVRGSRQEIEEYGWSRIRTADGPHDHSFVRDGAEVRTTVVTREGDHEWVVSGLRDLVVLKSTGSEFRGFPKTPHTTLPDADDRVLATSLTARWRYTGTDVDWNAGYTAIRATILETFATTYSLALQQTLYTIGRTVLETRPEVAEIRLSAPNKHHFAVDLTPFGEDNPNEVFYAADRPYGLIEATVYRDDAPDAGRAWESVPGFV</sequence>
<dbReference type="EC" id="1.7.3.3" evidence="5 6"/>
<evidence type="ECO:0000313" key="8">
    <source>
        <dbReference type="Proteomes" id="UP001596540"/>
    </source>
</evidence>
<keyword evidence="4 5" id="KW-0560">Oxidoreductase</keyword>
<dbReference type="Pfam" id="PF01014">
    <property type="entry name" value="Uricase"/>
    <property type="match status" value="2"/>
</dbReference>
<comment type="pathway">
    <text evidence="1 5">Purine metabolism; urate degradation; (S)-allantoin from urate: step 1/3.</text>
</comment>
<dbReference type="GO" id="GO:0004846">
    <property type="term" value="F:urate oxidase activity"/>
    <property type="evidence" value="ECO:0007669"/>
    <property type="project" value="UniProtKB-EC"/>
</dbReference>
<evidence type="ECO:0000256" key="6">
    <source>
        <dbReference type="RuleBase" id="RU004455"/>
    </source>
</evidence>
<comment type="caution">
    <text evidence="7">The sequence shown here is derived from an EMBL/GenBank/DDBJ whole genome shotgun (WGS) entry which is preliminary data.</text>
</comment>
<protein>
    <recommendedName>
        <fullName evidence="5 6">Uricase</fullName>
        <ecNumber evidence="5 6">1.7.3.3</ecNumber>
    </recommendedName>
    <alternativeName>
        <fullName evidence="5">Urate oxidase</fullName>
    </alternativeName>
</protein>
<dbReference type="Gene3D" id="3.10.270.10">
    <property type="entry name" value="Urate Oxidase"/>
    <property type="match status" value="1"/>
</dbReference>
<dbReference type="NCBIfam" id="TIGR03383">
    <property type="entry name" value="urate_oxi"/>
    <property type="match status" value="1"/>
</dbReference>
<dbReference type="InterPro" id="IPR002042">
    <property type="entry name" value="Uricase"/>
</dbReference>
<reference evidence="8" key="1">
    <citation type="journal article" date="2019" name="Int. J. Syst. Evol. Microbiol.">
        <title>The Global Catalogue of Microorganisms (GCM) 10K type strain sequencing project: providing services to taxonomists for standard genome sequencing and annotation.</title>
        <authorList>
            <consortium name="The Broad Institute Genomics Platform"/>
            <consortium name="The Broad Institute Genome Sequencing Center for Infectious Disease"/>
            <person name="Wu L."/>
            <person name="Ma J."/>
        </authorList>
    </citation>
    <scope>NUCLEOTIDE SEQUENCE [LARGE SCALE GENOMIC DNA]</scope>
    <source>
        <strain evidence="8">CGMCC 4.7382</strain>
    </source>
</reference>